<proteinExistence type="predicted"/>
<gene>
    <name evidence="2" type="ORF">V5O48_012346</name>
</gene>
<dbReference type="EMBL" id="JBAHYK010001080">
    <property type="protein sequence ID" value="KAL0569620.1"/>
    <property type="molecule type" value="Genomic_DNA"/>
</dbReference>
<evidence type="ECO:0000313" key="3">
    <source>
        <dbReference type="Proteomes" id="UP001465976"/>
    </source>
</evidence>
<name>A0ABR3F360_9AGAR</name>
<comment type="caution">
    <text evidence="2">The sequence shown here is derived from an EMBL/GenBank/DDBJ whole genome shotgun (WGS) entry which is preliminary data.</text>
</comment>
<organism evidence="2 3">
    <name type="scientific">Marasmius crinis-equi</name>
    <dbReference type="NCBI Taxonomy" id="585013"/>
    <lineage>
        <taxon>Eukaryota</taxon>
        <taxon>Fungi</taxon>
        <taxon>Dikarya</taxon>
        <taxon>Basidiomycota</taxon>
        <taxon>Agaricomycotina</taxon>
        <taxon>Agaricomycetes</taxon>
        <taxon>Agaricomycetidae</taxon>
        <taxon>Agaricales</taxon>
        <taxon>Marasmiineae</taxon>
        <taxon>Marasmiaceae</taxon>
        <taxon>Marasmius</taxon>
    </lineage>
</organism>
<keyword evidence="3" id="KW-1185">Reference proteome</keyword>
<accession>A0ABR3F360</accession>
<evidence type="ECO:0000256" key="1">
    <source>
        <dbReference type="SAM" id="MobiDB-lite"/>
    </source>
</evidence>
<dbReference type="Proteomes" id="UP001465976">
    <property type="component" value="Unassembled WGS sequence"/>
</dbReference>
<protein>
    <submittedName>
        <fullName evidence="2">Uncharacterized protein</fullName>
    </submittedName>
</protein>
<reference evidence="2 3" key="1">
    <citation type="submission" date="2024-02" db="EMBL/GenBank/DDBJ databases">
        <title>A draft genome for the cacao thread blight pathogen Marasmius crinis-equi.</title>
        <authorList>
            <person name="Cohen S.P."/>
            <person name="Baruah I.K."/>
            <person name="Amoako-Attah I."/>
            <person name="Bukari Y."/>
            <person name="Meinhardt L.W."/>
            <person name="Bailey B.A."/>
        </authorList>
    </citation>
    <scope>NUCLEOTIDE SEQUENCE [LARGE SCALE GENOMIC DNA]</scope>
    <source>
        <strain evidence="2 3">GH-76</strain>
    </source>
</reference>
<evidence type="ECO:0000313" key="2">
    <source>
        <dbReference type="EMBL" id="KAL0569620.1"/>
    </source>
</evidence>
<sequence length="411" mass="46844">MELLSDLQGVRCDPQEGASSQYSRPVVVLSDDLICCVLELAIRCERFDFPVRLLMVRRVVTPTLYRTFYEDIAIFQPEGLAQLNRTLRIYPARARYIQSLFIRIDGTPDHRFHNSDSVPPEVYTRRRLSGIFTRSMGQVVWLIKQYSPLPLAIALSTAEQAKFVAEFMRDFVKGFQSMSYTDIRCSFDTWADLDQLSGYVRSCDDRQAVVTKTQRSLYVDVRSGWRPGVYCVAKDAFDAMLLEANHDRHRAFAFDTFKDAMLSHVVGSEYPTNAIYEYNPTTQSRCKLILYKYLIQAGYRTRYIASDADTLDVSTGESTDSDAPRSDTMSSGSEDDITIMANAEDAVYNHACEYLKAHGYAADEVKCVTSLYDVGCSRRDFVARLEAKLGRVQEHKEYEYVFGLLGERSSI</sequence>
<feature type="region of interest" description="Disordered" evidence="1">
    <location>
        <begin position="312"/>
        <end position="333"/>
    </location>
</feature>